<dbReference type="InterPro" id="IPR052552">
    <property type="entry name" value="YeaO-like"/>
</dbReference>
<dbReference type="Pfam" id="PF22752">
    <property type="entry name" value="DUF488-N3i"/>
    <property type="match status" value="1"/>
</dbReference>
<name>A0A849AWK1_9MICO</name>
<protein>
    <submittedName>
        <fullName evidence="1">DUF488 family protein</fullName>
    </submittedName>
</protein>
<dbReference type="EMBL" id="JABEMC010000011">
    <property type="protein sequence ID" value="NNG80182.1"/>
    <property type="molecule type" value="Genomic_DNA"/>
</dbReference>
<reference evidence="1 2" key="1">
    <citation type="submission" date="2020-05" db="EMBL/GenBank/DDBJ databases">
        <title>MicrobeNet Type strains.</title>
        <authorList>
            <person name="Nicholson A.C."/>
        </authorList>
    </citation>
    <scope>NUCLEOTIDE SEQUENCE [LARGE SCALE GENOMIC DNA]</scope>
    <source>
        <strain evidence="1 2">CCUG 46604</strain>
    </source>
</reference>
<evidence type="ECO:0000313" key="1">
    <source>
        <dbReference type="EMBL" id="NNG80182.1"/>
    </source>
</evidence>
<organism evidence="1 2">
    <name type="scientific">Brevibacterium luteolum</name>
    <dbReference type="NCBI Taxonomy" id="199591"/>
    <lineage>
        <taxon>Bacteria</taxon>
        <taxon>Bacillati</taxon>
        <taxon>Actinomycetota</taxon>
        <taxon>Actinomycetes</taxon>
        <taxon>Micrococcales</taxon>
        <taxon>Brevibacteriaceae</taxon>
        <taxon>Brevibacterium</taxon>
    </lineage>
</organism>
<dbReference type="PANTHER" id="PTHR36849:SF1">
    <property type="entry name" value="CYTOPLASMIC PROTEIN"/>
    <property type="match status" value="1"/>
</dbReference>
<evidence type="ECO:0000313" key="2">
    <source>
        <dbReference type="Proteomes" id="UP000549517"/>
    </source>
</evidence>
<dbReference type="AlphaFoldDB" id="A0A849AWK1"/>
<dbReference type="RefSeq" id="WP_170274960.1">
    <property type="nucleotide sequence ID" value="NZ_BAAAKH010000001.1"/>
</dbReference>
<dbReference type="Proteomes" id="UP000549517">
    <property type="component" value="Unassembled WGS sequence"/>
</dbReference>
<dbReference type="PANTHER" id="PTHR36849">
    <property type="entry name" value="CYTOPLASMIC PROTEIN-RELATED"/>
    <property type="match status" value="1"/>
</dbReference>
<comment type="caution">
    <text evidence="1">The sequence shown here is derived from an EMBL/GenBank/DDBJ whole genome shotgun (WGS) entry which is preliminary data.</text>
</comment>
<sequence length="117" mass="13453">MSEITIARIYDDNEGGYRVLLDRLWPRGISKEDADLDLWAKDVAPSDDLRTWFHNGGDYSEFSKRYRAELKDNEEFDDFAATLAEQKNIVLLTASKDPEHSHLSVMKKILSSRSTKS</sequence>
<proteinExistence type="predicted"/>
<gene>
    <name evidence="1" type="ORF">HLA91_12495</name>
</gene>
<accession>A0A849AWK1</accession>